<reference evidence="2" key="1">
    <citation type="submission" date="2006-06" db="EMBL/GenBank/DDBJ databases">
        <title>Complete sequence of Trichodesmium erythraeum IMS101.</title>
        <authorList>
            <consortium name="US DOE Joint Genome Institute"/>
            <person name="Copeland A."/>
            <person name="Lucas S."/>
            <person name="Lapidus A."/>
            <person name="Barry K."/>
            <person name="Detter J.C."/>
            <person name="Glavina del Rio T."/>
            <person name="Hammon N."/>
            <person name="Israni S."/>
            <person name="Dalin E."/>
            <person name="Tice H."/>
            <person name="Pitluck S."/>
            <person name="Kiss H."/>
            <person name="Munk A.C."/>
            <person name="Brettin T."/>
            <person name="Bruce D."/>
            <person name="Han C."/>
            <person name="Tapia R."/>
            <person name="Gilna P."/>
            <person name="Schmutz J."/>
            <person name="Larimer F."/>
            <person name="Land M."/>
            <person name="Hauser L."/>
            <person name="Kyrpides N."/>
            <person name="Kim E."/>
            <person name="Richardson P."/>
        </authorList>
    </citation>
    <scope>NUCLEOTIDE SEQUENCE [LARGE SCALE GENOMIC DNA]</scope>
    <source>
        <strain evidence="2">IMS101</strain>
    </source>
</reference>
<dbReference type="KEGG" id="ter:Tery_4916"/>
<dbReference type="EMBL" id="CP000393">
    <property type="protein sequence ID" value="ABG53837.1"/>
    <property type="molecule type" value="Genomic_DNA"/>
</dbReference>
<evidence type="ECO:0000313" key="2">
    <source>
        <dbReference type="EMBL" id="ABG53837.1"/>
    </source>
</evidence>
<dbReference type="HOGENOM" id="CLU_2304809_0_0_3"/>
<gene>
    <name evidence="2" type="ordered locus">Tery_4916</name>
</gene>
<organism evidence="2">
    <name type="scientific">Trichodesmium erythraeum (strain IMS101)</name>
    <dbReference type="NCBI Taxonomy" id="203124"/>
    <lineage>
        <taxon>Bacteria</taxon>
        <taxon>Bacillati</taxon>
        <taxon>Cyanobacteriota</taxon>
        <taxon>Cyanophyceae</taxon>
        <taxon>Oscillatoriophycideae</taxon>
        <taxon>Oscillatoriales</taxon>
        <taxon>Microcoleaceae</taxon>
        <taxon>Trichodesmium</taxon>
    </lineage>
</organism>
<accession>Q10V87</accession>
<proteinExistence type="predicted"/>
<dbReference type="Pfam" id="PF13613">
    <property type="entry name" value="HTH_Tnp_4"/>
    <property type="match status" value="1"/>
</dbReference>
<feature type="domain" description="Transposase Helix-turn-helix" evidence="1">
    <location>
        <begin position="32"/>
        <end position="76"/>
    </location>
</feature>
<evidence type="ECO:0000259" key="1">
    <source>
        <dbReference type="Pfam" id="PF13613"/>
    </source>
</evidence>
<name>Q10V87_TRIEI</name>
<dbReference type="AlphaFoldDB" id="Q10V87"/>
<dbReference type="InterPro" id="IPR027805">
    <property type="entry name" value="Transposase_HTH_dom"/>
</dbReference>
<sequence length="100" mass="11868">MNLCWSPLGKCMSKHCTRSPRQRSVGGGLLARLRTLQDKLFDILFYFKCYPTFDLAGILFDIDRSQAHYWVHRLQTIRTYAKTLYIAHDNFDELHYSHVR</sequence>
<protein>
    <recommendedName>
        <fullName evidence="1">Transposase Helix-turn-helix domain-containing protein</fullName>
    </recommendedName>
</protein>